<feature type="transmembrane region" description="Helical" evidence="8">
    <location>
        <begin position="106"/>
        <end position="123"/>
    </location>
</feature>
<keyword evidence="7 8" id="KW-0472">Membrane</keyword>
<feature type="region of interest" description="Disordered" evidence="9">
    <location>
        <begin position="478"/>
        <end position="509"/>
    </location>
</feature>
<evidence type="ECO:0000256" key="3">
    <source>
        <dbReference type="ARBA" id="ARBA00022448"/>
    </source>
</evidence>
<proteinExistence type="inferred from homology"/>
<protein>
    <submittedName>
        <fullName evidence="10">Sodium:alanine symporter</fullName>
    </submittedName>
</protein>
<dbReference type="NCBIfam" id="TIGR00835">
    <property type="entry name" value="agcS"/>
    <property type="match status" value="1"/>
</dbReference>
<feature type="transmembrane region" description="Helical" evidence="8">
    <location>
        <begin position="158"/>
        <end position="178"/>
    </location>
</feature>
<evidence type="ECO:0000256" key="8">
    <source>
        <dbReference type="RuleBase" id="RU363064"/>
    </source>
</evidence>
<dbReference type="RefSeq" id="WP_188452848.1">
    <property type="nucleotide sequence ID" value="NZ_BMFS01000013.1"/>
</dbReference>
<name>A0ABQ1XYW2_9PROT</name>
<evidence type="ECO:0000313" key="11">
    <source>
        <dbReference type="Proteomes" id="UP000648722"/>
    </source>
</evidence>
<gene>
    <name evidence="10" type="ORF">GCM10007420_24080</name>
</gene>
<reference evidence="11" key="1">
    <citation type="journal article" date="2019" name="Int. J. Syst. Evol. Microbiol.">
        <title>The Global Catalogue of Microorganisms (GCM) 10K type strain sequencing project: providing services to taxonomists for standard genome sequencing and annotation.</title>
        <authorList>
            <consortium name="The Broad Institute Genomics Platform"/>
            <consortium name="The Broad Institute Genome Sequencing Center for Infectious Disease"/>
            <person name="Wu L."/>
            <person name="Ma J."/>
        </authorList>
    </citation>
    <scope>NUCLEOTIDE SEQUENCE [LARGE SCALE GENOMIC DNA]</scope>
    <source>
        <strain evidence="11">CGMCC 1.12766</strain>
    </source>
</reference>
<evidence type="ECO:0000256" key="2">
    <source>
        <dbReference type="ARBA" id="ARBA00009261"/>
    </source>
</evidence>
<keyword evidence="8" id="KW-0769">Symport</keyword>
<feature type="compositionally biased region" description="Basic and acidic residues" evidence="9">
    <location>
        <begin position="500"/>
        <end position="509"/>
    </location>
</feature>
<evidence type="ECO:0000256" key="7">
    <source>
        <dbReference type="ARBA" id="ARBA00023136"/>
    </source>
</evidence>
<feature type="transmembrane region" description="Helical" evidence="8">
    <location>
        <begin position="229"/>
        <end position="249"/>
    </location>
</feature>
<evidence type="ECO:0000313" key="10">
    <source>
        <dbReference type="EMBL" id="GGH06665.1"/>
    </source>
</evidence>
<feature type="transmembrane region" description="Helical" evidence="8">
    <location>
        <begin position="255"/>
        <end position="282"/>
    </location>
</feature>
<keyword evidence="8" id="KW-0997">Cell inner membrane</keyword>
<feature type="transmembrane region" description="Helical" evidence="8">
    <location>
        <begin position="318"/>
        <end position="341"/>
    </location>
</feature>
<keyword evidence="6 8" id="KW-1133">Transmembrane helix</keyword>
<keyword evidence="3 8" id="KW-0813">Transport</keyword>
<keyword evidence="4" id="KW-1003">Cell membrane</keyword>
<evidence type="ECO:0000256" key="4">
    <source>
        <dbReference type="ARBA" id="ARBA00022475"/>
    </source>
</evidence>
<comment type="caution">
    <text evidence="10">The sequence shown here is derived from an EMBL/GenBank/DDBJ whole genome shotgun (WGS) entry which is preliminary data.</text>
</comment>
<evidence type="ECO:0000256" key="1">
    <source>
        <dbReference type="ARBA" id="ARBA00004651"/>
    </source>
</evidence>
<dbReference type="EMBL" id="BMFS01000013">
    <property type="protein sequence ID" value="GGH06665.1"/>
    <property type="molecule type" value="Genomic_DNA"/>
</dbReference>
<dbReference type="PANTHER" id="PTHR30330">
    <property type="entry name" value="AGSS FAMILY TRANSPORTER, SODIUM-ALANINE"/>
    <property type="match status" value="1"/>
</dbReference>
<sequence length="509" mass="53878">MDTFFDNVTIFSDFLWGGTWGDRRILEVGPITIALLGTGVFTMIVLGGRPLKRLFPAFAELWAGRKKAGEGEITPWQALSTALSGQVGTGNLAGVATAITLGGPGAIFWMWVTAIFGMALAYAESSLAVRFREKHPDGHYHGGPMYYIQNGLGKNWKWLAVLFCIGTILSALATGGAIQANSVTQSAVEASTSLGIDLPRWVVGALLAFLVFVVIIGGIKSIGTVAGRVVPFMAAAYILVALIILITHANEIPDAFVLIFTEAFGFREAAGGFAGYVILAAIRAGVARGLFSNEAGQGSAPIAHAAAQTSNPVKQGEIAMLGVFIDTMIICTMTALVILVVSGSYANLDGSIVEFAWQSDALQASAITTAAFAEGIYAGGWIILAAQALFAFTTIIGWSYYAETSATYIIGDWAARPFRFVWVAVAFLGTLIVNVDGLWRVGDVANSMMLLPNVIAILLLTGVVVRYTQEYDRKGIVPPAWHGDTPRDADGKPVNSPKSESVKGEKPAG</sequence>
<evidence type="ECO:0000256" key="6">
    <source>
        <dbReference type="ARBA" id="ARBA00022989"/>
    </source>
</evidence>
<keyword evidence="5 8" id="KW-0812">Transmembrane</keyword>
<comment type="similarity">
    <text evidence="2 8">Belongs to the alanine or glycine:cation symporter (AGCS) (TC 2.A.25) family.</text>
</comment>
<dbReference type="PRINTS" id="PR00175">
    <property type="entry name" value="NAALASMPORT"/>
</dbReference>
<evidence type="ECO:0000256" key="5">
    <source>
        <dbReference type="ARBA" id="ARBA00022692"/>
    </source>
</evidence>
<feature type="transmembrane region" description="Helical" evidence="8">
    <location>
        <begin position="378"/>
        <end position="400"/>
    </location>
</feature>
<dbReference type="PANTHER" id="PTHR30330:SF3">
    <property type="entry name" value="TRANSCRIPTIONAL REGULATOR, LRP FAMILY"/>
    <property type="match status" value="1"/>
</dbReference>
<feature type="transmembrane region" description="Helical" evidence="8">
    <location>
        <begin position="198"/>
        <end position="217"/>
    </location>
</feature>
<dbReference type="InterPro" id="IPR001463">
    <property type="entry name" value="Na/Ala_symport"/>
</dbReference>
<accession>A0ABQ1XYW2</accession>
<dbReference type="PROSITE" id="PS00873">
    <property type="entry name" value="NA_ALANINE_SYMP"/>
    <property type="match status" value="1"/>
</dbReference>
<comment type="subcellular location">
    <subcellularLocation>
        <location evidence="8">Cell inner membrane</location>
        <topology evidence="8">Multi-pass membrane protein</topology>
    </subcellularLocation>
    <subcellularLocation>
        <location evidence="1">Cell membrane</location>
        <topology evidence="1">Multi-pass membrane protein</topology>
    </subcellularLocation>
</comment>
<feature type="transmembrane region" description="Helical" evidence="8">
    <location>
        <begin position="25"/>
        <end position="46"/>
    </location>
</feature>
<dbReference type="Gene3D" id="1.20.1740.10">
    <property type="entry name" value="Amino acid/polyamine transporter I"/>
    <property type="match status" value="1"/>
</dbReference>
<feature type="transmembrane region" description="Helical" evidence="8">
    <location>
        <begin position="420"/>
        <end position="439"/>
    </location>
</feature>
<keyword evidence="11" id="KW-1185">Reference proteome</keyword>
<organism evidence="10 11">
    <name type="scientific">Glycocaulis albus</name>
    <dbReference type="NCBI Taxonomy" id="1382801"/>
    <lineage>
        <taxon>Bacteria</taxon>
        <taxon>Pseudomonadati</taxon>
        <taxon>Pseudomonadota</taxon>
        <taxon>Alphaproteobacteria</taxon>
        <taxon>Maricaulales</taxon>
        <taxon>Maricaulaceae</taxon>
        <taxon>Glycocaulis</taxon>
    </lineage>
</organism>
<dbReference type="Proteomes" id="UP000648722">
    <property type="component" value="Unassembled WGS sequence"/>
</dbReference>
<feature type="transmembrane region" description="Helical" evidence="8">
    <location>
        <begin position="445"/>
        <end position="465"/>
    </location>
</feature>
<dbReference type="Pfam" id="PF01235">
    <property type="entry name" value="Na_Ala_symp"/>
    <property type="match status" value="1"/>
</dbReference>
<evidence type="ECO:0000256" key="9">
    <source>
        <dbReference type="SAM" id="MobiDB-lite"/>
    </source>
</evidence>